<evidence type="ECO:0000256" key="4">
    <source>
        <dbReference type="ARBA" id="ARBA00023004"/>
    </source>
</evidence>
<dbReference type="InterPro" id="IPR050121">
    <property type="entry name" value="Cytochrome_P450_monoxygenase"/>
</dbReference>
<dbReference type="PANTHER" id="PTHR24305:SF166">
    <property type="entry name" value="CYTOCHROME P450 12A4, MITOCHONDRIAL-RELATED"/>
    <property type="match status" value="1"/>
</dbReference>
<dbReference type="EMBL" id="JACHMS010000001">
    <property type="protein sequence ID" value="MBB4710210.1"/>
    <property type="molecule type" value="Genomic_DNA"/>
</dbReference>
<keyword evidence="3 5" id="KW-0479">Metal-binding</keyword>
<reference evidence="7 8" key="1">
    <citation type="submission" date="2020-08" db="EMBL/GenBank/DDBJ databases">
        <title>Sequencing the genomes of 1000 actinobacteria strains.</title>
        <authorList>
            <person name="Klenk H.-P."/>
        </authorList>
    </citation>
    <scope>NUCLEOTIDE SEQUENCE [LARGE SCALE GENOMIC DNA]</scope>
    <source>
        <strain evidence="7 8">DSM 40483</strain>
    </source>
</reference>
<dbReference type="InterPro" id="IPR002403">
    <property type="entry name" value="Cyt_P450_E_grp-IV"/>
</dbReference>
<evidence type="ECO:0000313" key="7">
    <source>
        <dbReference type="EMBL" id="MBB4710210.1"/>
    </source>
</evidence>
<comment type="similarity">
    <text evidence="2 6">Belongs to the cytochrome P450 family.</text>
</comment>
<keyword evidence="6" id="KW-0503">Monooxygenase</keyword>
<evidence type="ECO:0000256" key="5">
    <source>
        <dbReference type="PIRSR" id="PIRSR602403-1"/>
    </source>
</evidence>
<dbReference type="Proteomes" id="UP000565089">
    <property type="component" value="Unassembled WGS sequence"/>
</dbReference>
<keyword evidence="8" id="KW-1185">Reference proteome</keyword>
<dbReference type="InterPro" id="IPR036396">
    <property type="entry name" value="Cyt_P450_sf"/>
</dbReference>
<dbReference type="GO" id="GO:0020037">
    <property type="term" value="F:heme binding"/>
    <property type="evidence" value="ECO:0007669"/>
    <property type="project" value="InterPro"/>
</dbReference>
<dbReference type="Pfam" id="PF00067">
    <property type="entry name" value="p450"/>
    <property type="match status" value="1"/>
</dbReference>
<name>A0A7W7GGP4_9ACTN</name>
<dbReference type="PROSITE" id="PS00086">
    <property type="entry name" value="CYTOCHROME_P450"/>
    <property type="match status" value="1"/>
</dbReference>
<organism evidence="7 8">
    <name type="scientific">Streptomyces luteogriseus</name>
    <dbReference type="NCBI Taxonomy" id="68233"/>
    <lineage>
        <taxon>Bacteria</taxon>
        <taxon>Bacillati</taxon>
        <taxon>Actinomycetota</taxon>
        <taxon>Actinomycetes</taxon>
        <taxon>Kitasatosporales</taxon>
        <taxon>Streptomycetaceae</taxon>
        <taxon>Streptomyces</taxon>
    </lineage>
</organism>
<comment type="caution">
    <text evidence="7">The sequence shown here is derived from an EMBL/GenBank/DDBJ whole genome shotgun (WGS) entry which is preliminary data.</text>
</comment>
<dbReference type="CDD" id="cd00302">
    <property type="entry name" value="cytochrome_P450"/>
    <property type="match status" value="1"/>
</dbReference>
<dbReference type="InterPro" id="IPR001128">
    <property type="entry name" value="Cyt_P450"/>
</dbReference>
<dbReference type="Gene3D" id="1.10.630.10">
    <property type="entry name" value="Cytochrome P450"/>
    <property type="match status" value="1"/>
</dbReference>
<dbReference type="GO" id="GO:0016705">
    <property type="term" value="F:oxidoreductase activity, acting on paired donors, with incorporation or reduction of molecular oxygen"/>
    <property type="evidence" value="ECO:0007669"/>
    <property type="project" value="InterPro"/>
</dbReference>
<comment type="cofactor">
    <cofactor evidence="1 5">
        <name>heme</name>
        <dbReference type="ChEBI" id="CHEBI:30413"/>
    </cofactor>
</comment>
<dbReference type="SUPFAM" id="SSF48264">
    <property type="entry name" value="Cytochrome P450"/>
    <property type="match status" value="1"/>
</dbReference>
<dbReference type="PRINTS" id="PR00385">
    <property type="entry name" value="P450"/>
</dbReference>
<keyword evidence="6" id="KW-0560">Oxidoreductase</keyword>
<dbReference type="GeneID" id="95792177"/>
<dbReference type="GO" id="GO:0005506">
    <property type="term" value="F:iron ion binding"/>
    <property type="evidence" value="ECO:0007669"/>
    <property type="project" value="InterPro"/>
</dbReference>
<proteinExistence type="inferred from homology"/>
<evidence type="ECO:0000256" key="2">
    <source>
        <dbReference type="ARBA" id="ARBA00010617"/>
    </source>
</evidence>
<keyword evidence="4 5" id="KW-0408">Iron</keyword>
<feature type="binding site" description="axial binding residue" evidence="5">
    <location>
        <position position="281"/>
    </location>
    <ligand>
        <name>heme</name>
        <dbReference type="ChEBI" id="CHEBI:30413"/>
    </ligand>
    <ligandPart>
        <name>Fe</name>
        <dbReference type="ChEBI" id="CHEBI:18248"/>
    </ligandPart>
</feature>
<dbReference type="PANTHER" id="PTHR24305">
    <property type="entry name" value="CYTOCHROME P450"/>
    <property type="match status" value="1"/>
</dbReference>
<evidence type="ECO:0000256" key="3">
    <source>
        <dbReference type="ARBA" id="ARBA00022723"/>
    </source>
</evidence>
<dbReference type="AlphaFoldDB" id="A0A7W7GGP4"/>
<dbReference type="InterPro" id="IPR017972">
    <property type="entry name" value="Cyt_P450_CS"/>
</dbReference>
<accession>A0A7W7GGP4</accession>
<protein>
    <submittedName>
        <fullName evidence="7">Cytochrome P450</fullName>
    </submittedName>
</protein>
<evidence type="ECO:0000256" key="1">
    <source>
        <dbReference type="ARBA" id="ARBA00001971"/>
    </source>
</evidence>
<sequence length="341" mass="37706">MLNLDGRLHDTYRRAVMPLLKRRAVAAYAPHITSAFRRVTTELGGSVDVFPLVRRLVFEISAEILAGIAPRDTEELLEAYIHLQAPRPLGTAEGMRAVQRAVRARHALRAGLLAAARRPGGNRDNAVTRLRALDDRPSDLQIAENLSILLLGGYETTGYLLSRMLWLVARHAELQEQLRLGFQRKDPVGGRSLFDAVFAETARLHPPLAHLPRRSGVDLNWAGHHIPAGSHVFFSVLTAHHDPVLFPEPEKFRIGRFGVGKTEETPPGFALVPFGAGPRICPGVHLATLTSRLITQHFLEAFRMNADSDRYVADVTHNGASISPAGPLTITFSQHRERTSR</sequence>
<evidence type="ECO:0000313" key="8">
    <source>
        <dbReference type="Proteomes" id="UP000565089"/>
    </source>
</evidence>
<dbReference type="GO" id="GO:0004497">
    <property type="term" value="F:monooxygenase activity"/>
    <property type="evidence" value="ECO:0007669"/>
    <property type="project" value="UniProtKB-KW"/>
</dbReference>
<gene>
    <name evidence="7" type="ORF">BJ965_000092</name>
</gene>
<keyword evidence="5 6" id="KW-0349">Heme</keyword>
<evidence type="ECO:0000256" key="6">
    <source>
        <dbReference type="RuleBase" id="RU000461"/>
    </source>
</evidence>
<dbReference type="RefSeq" id="WP_184906802.1">
    <property type="nucleotide sequence ID" value="NZ_JACHMS010000001.1"/>
</dbReference>
<dbReference type="PRINTS" id="PR00465">
    <property type="entry name" value="EP450IV"/>
</dbReference>